<dbReference type="InterPro" id="IPR006073">
    <property type="entry name" value="GTP-bd"/>
</dbReference>
<feature type="region of interest" description="Disordered" evidence="13">
    <location>
        <begin position="758"/>
        <end position="782"/>
    </location>
</feature>
<dbReference type="GO" id="GO:0030488">
    <property type="term" value="P:tRNA methylation"/>
    <property type="evidence" value="ECO:0007669"/>
    <property type="project" value="TreeGrafter"/>
</dbReference>
<feature type="active site" description="Nucleophile" evidence="12">
    <location>
        <position position="899"/>
    </location>
</feature>
<dbReference type="PRINTS" id="PR02008">
    <property type="entry name" value="RCMTFAMILY"/>
</dbReference>
<name>A0AAN7CAC1_9PEZI</name>
<evidence type="ECO:0000256" key="7">
    <source>
        <dbReference type="ARBA" id="ARBA00022694"/>
    </source>
</evidence>
<gene>
    <name evidence="17" type="ORF">C8A03DRAFT_44127</name>
</gene>
<dbReference type="GO" id="GO:0005737">
    <property type="term" value="C:cytoplasm"/>
    <property type="evidence" value="ECO:0007669"/>
    <property type="project" value="TreeGrafter"/>
</dbReference>
<feature type="region of interest" description="Disordered" evidence="13">
    <location>
        <begin position="346"/>
        <end position="365"/>
    </location>
</feature>
<feature type="binding site" evidence="12">
    <location>
        <position position="846"/>
    </location>
    <ligand>
        <name>S-adenosyl-L-methionine</name>
        <dbReference type="ChEBI" id="CHEBI:59789"/>
    </ligand>
</feature>
<feature type="region of interest" description="Disordered" evidence="13">
    <location>
        <begin position="1356"/>
        <end position="1433"/>
    </location>
</feature>
<dbReference type="InterPro" id="IPR023267">
    <property type="entry name" value="RCMT"/>
</dbReference>
<dbReference type="GO" id="GO:0000049">
    <property type="term" value="F:tRNA binding"/>
    <property type="evidence" value="ECO:0007669"/>
    <property type="project" value="UniProtKB-KW"/>
</dbReference>
<reference evidence="17" key="2">
    <citation type="submission" date="2023-05" db="EMBL/GenBank/DDBJ databases">
        <authorList>
            <consortium name="Lawrence Berkeley National Laboratory"/>
            <person name="Steindorff A."/>
            <person name="Hensen N."/>
            <person name="Bonometti L."/>
            <person name="Westerberg I."/>
            <person name="Brannstrom I.O."/>
            <person name="Guillou S."/>
            <person name="Cros-Aarteil S."/>
            <person name="Calhoun S."/>
            <person name="Haridas S."/>
            <person name="Kuo A."/>
            <person name="Mondo S."/>
            <person name="Pangilinan J."/>
            <person name="Riley R."/>
            <person name="Labutti K."/>
            <person name="Andreopoulos B."/>
            <person name="Lipzen A."/>
            <person name="Chen C."/>
            <person name="Yanf M."/>
            <person name="Daum C."/>
            <person name="Ng V."/>
            <person name="Clum A."/>
            <person name="Ohm R."/>
            <person name="Martin F."/>
            <person name="Silar P."/>
            <person name="Natvig D."/>
            <person name="Lalanne C."/>
            <person name="Gautier V."/>
            <person name="Ament-Velasquez S.L."/>
            <person name="Kruys A."/>
            <person name="Hutchinson M.I."/>
            <person name="Powell A.J."/>
            <person name="Barry K."/>
            <person name="Miller A.N."/>
            <person name="Grigoriev I.V."/>
            <person name="Debuchy R."/>
            <person name="Gladieux P."/>
            <person name="Thoren M.H."/>
            <person name="Johannesson H."/>
        </authorList>
    </citation>
    <scope>NUCLEOTIDE SEQUENCE</scope>
    <source>
        <strain evidence="17">CBS 532.94</strain>
    </source>
</reference>
<dbReference type="InterPro" id="IPR057286">
    <property type="entry name" value="PUA_NSUN2"/>
</dbReference>
<evidence type="ECO:0000256" key="1">
    <source>
        <dbReference type="ARBA" id="ARBA00004123"/>
    </source>
</evidence>
<dbReference type="EMBL" id="MU860110">
    <property type="protein sequence ID" value="KAK4238075.1"/>
    <property type="molecule type" value="Genomic_DNA"/>
</dbReference>
<feature type="region of interest" description="Disordered" evidence="13">
    <location>
        <begin position="1022"/>
        <end position="1157"/>
    </location>
</feature>
<keyword evidence="8" id="KW-0547">Nucleotide-binding</keyword>
<dbReference type="InterPro" id="IPR057285">
    <property type="entry name" value="Pre-PUA_NSUN2"/>
</dbReference>
<dbReference type="CDD" id="cd01898">
    <property type="entry name" value="Obg"/>
    <property type="match status" value="1"/>
</dbReference>
<evidence type="ECO:0000259" key="14">
    <source>
        <dbReference type="PROSITE" id="PS51686"/>
    </source>
</evidence>
<evidence type="ECO:0000256" key="10">
    <source>
        <dbReference type="ARBA" id="ARBA00023134"/>
    </source>
</evidence>
<dbReference type="PROSITE" id="PS51710">
    <property type="entry name" value="G_OBG"/>
    <property type="match status" value="1"/>
</dbReference>
<dbReference type="InterPro" id="IPR018314">
    <property type="entry name" value="RsmB/NOL1/NOP2-like_CS"/>
</dbReference>
<feature type="compositionally biased region" description="Basic and acidic residues" evidence="13">
    <location>
        <begin position="758"/>
        <end position="781"/>
    </location>
</feature>
<dbReference type="Pfam" id="PF01018">
    <property type="entry name" value="GTP1_OBG"/>
    <property type="match status" value="2"/>
</dbReference>
<feature type="domain" description="Obg" evidence="16">
    <location>
        <begin position="60"/>
        <end position="288"/>
    </location>
</feature>
<evidence type="ECO:0000256" key="6">
    <source>
        <dbReference type="ARBA" id="ARBA00022691"/>
    </source>
</evidence>
<feature type="binding site" evidence="12">
    <location>
        <begin position="725"/>
        <end position="731"/>
    </location>
    <ligand>
        <name>S-adenosyl-L-methionine</name>
        <dbReference type="ChEBI" id="CHEBI:59789"/>
    </ligand>
</feature>
<dbReference type="PANTHER" id="PTHR22808">
    <property type="entry name" value="NCL1 YEAST -RELATED NOL1/NOP2/FMU SUN DOMAIN-CONTAINING"/>
    <property type="match status" value="1"/>
</dbReference>
<dbReference type="Pfam" id="PF01926">
    <property type="entry name" value="MMR_HSR1"/>
    <property type="match status" value="1"/>
</dbReference>
<feature type="compositionally biased region" description="Low complexity" evidence="13">
    <location>
        <begin position="1076"/>
        <end position="1090"/>
    </location>
</feature>
<dbReference type="InterPro" id="IPR006169">
    <property type="entry name" value="GTP1_OBG_dom"/>
</dbReference>
<feature type="domain" description="SAM-dependent MTase RsmB/NOP-type" evidence="14">
    <location>
        <begin position="607"/>
        <end position="1018"/>
    </location>
</feature>
<dbReference type="Pfam" id="PF25376">
    <property type="entry name" value="Pre-PUA_NSUN2"/>
    <property type="match status" value="1"/>
</dbReference>
<keyword evidence="3" id="KW-0820">tRNA-binding</keyword>
<dbReference type="Gene3D" id="3.40.50.150">
    <property type="entry name" value="Vaccinia Virus protein VP39"/>
    <property type="match status" value="1"/>
</dbReference>
<accession>A0AAN7CAC1</accession>
<dbReference type="PROSITE" id="PS51883">
    <property type="entry name" value="OBG"/>
    <property type="match status" value="1"/>
</dbReference>
<dbReference type="GO" id="GO:0016428">
    <property type="term" value="F:tRNA (cytidine-5-)-methyltransferase activity"/>
    <property type="evidence" value="ECO:0007669"/>
    <property type="project" value="InterPro"/>
</dbReference>
<dbReference type="GO" id="GO:0005525">
    <property type="term" value="F:GTP binding"/>
    <property type="evidence" value="ECO:0007669"/>
    <property type="project" value="UniProtKB-KW"/>
</dbReference>
<feature type="compositionally biased region" description="Acidic residues" evidence="13">
    <location>
        <begin position="1405"/>
        <end position="1417"/>
    </location>
</feature>
<dbReference type="PROSITE" id="PS51257">
    <property type="entry name" value="PROKAR_LIPOPROTEIN"/>
    <property type="match status" value="1"/>
</dbReference>
<dbReference type="GO" id="GO:0042254">
    <property type="term" value="P:ribosome biogenesis"/>
    <property type="evidence" value="ECO:0007669"/>
    <property type="project" value="UniProtKB-UniRule"/>
</dbReference>
<dbReference type="Pfam" id="PF25378">
    <property type="entry name" value="PUA_NSUN2"/>
    <property type="match status" value="1"/>
</dbReference>
<comment type="similarity">
    <text evidence="2 12">Belongs to the class I-like SAM-binding methyltransferase superfamily. RsmB/NOP family.</text>
</comment>
<dbReference type="Gene3D" id="3.40.50.300">
    <property type="entry name" value="P-loop containing nucleotide triphosphate hydrolases"/>
    <property type="match status" value="1"/>
</dbReference>
<keyword evidence="7" id="KW-0819">tRNA processing</keyword>
<dbReference type="PROSITE" id="PS01153">
    <property type="entry name" value="NOL1_NOP2_SUN"/>
    <property type="match status" value="1"/>
</dbReference>
<evidence type="ECO:0000256" key="3">
    <source>
        <dbReference type="ARBA" id="ARBA00022555"/>
    </source>
</evidence>
<dbReference type="PRINTS" id="PR02011">
    <property type="entry name" value="RCMTNCL1"/>
</dbReference>
<evidence type="ECO:0000256" key="12">
    <source>
        <dbReference type="PROSITE-ProRule" id="PRU01023"/>
    </source>
</evidence>
<dbReference type="InterPro" id="IPR031167">
    <property type="entry name" value="G_OBG"/>
</dbReference>
<keyword evidence="10" id="KW-0342">GTP-binding</keyword>
<feature type="compositionally biased region" description="Basic and acidic residues" evidence="13">
    <location>
        <begin position="346"/>
        <end position="357"/>
    </location>
</feature>
<dbReference type="GO" id="GO:0005634">
    <property type="term" value="C:nucleus"/>
    <property type="evidence" value="ECO:0007669"/>
    <property type="project" value="UniProtKB-SubCell"/>
</dbReference>
<dbReference type="SUPFAM" id="SSF53335">
    <property type="entry name" value="S-adenosyl-L-methionine-dependent methyltransferases"/>
    <property type="match status" value="1"/>
</dbReference>
<keyword evidence="18" id="KW-1185">Reference proteome</keyword>
<dbReference type="InterPro" id="IPR036726">
    <property type="entry name" value="GTP1_OBG_dom_sf"/>
</dbReference>
<keyword evidence="5 12" id="KW-0808">Transferase</keyword>
<dbReference type="PROSITE" id="PS51686">
    <property type="entry name" value="SAM_MT_RSMB_NOP"/>
    <property type="match status" value="1"/>
</dbReference>
<feature type="compositionally biased region" description="Basic and acidic residues" evidence="13">
    <location>
        <begin position="1361"/>
        <end position="1389"/>
    </location>
</feature>
<keyword evidence="9 12" id="KW-0694">RNA-binding</keyword>
<feature type="compositionally biased region" description="Low complexity" evidence="13">
    <location>
        <begin position="1104"/>
        <end position="1139"/>
    </location>
</feature>
<keyword evidence="4 12" id="KW-0489">Methyltransferase</keyword>
<keyword evidence="6 12" id="KW-0949">S-adenosyl-L-methionine</keyword>
<evidence type="ECO:0000256" key="9">
    <source>
        <dbReference type="ARBA" id="ARBA00022884"/>
    </source>
</evidence>
<feature type="binding site" evidence="12">
    <location>
        <position position="817"/>
    </location>
    <ligand>
        <name>S-adenosyl-L-methionine</name>
        <dbReference type="ChEBI" id="CHEBI:59789"/>
    </ligand>
</feature>
<sequence>MACRCPRSPRVFLPFLYPSLFAPSGISCSGLAAALNGTRRSSTEAGTSRLNPAPDDYSMPHFADKARLTIHAGAGGNGCISFLREAFMEDGPANGGDGGHGGNVYIQAVHGETSLHKLARRKVIRAGKGKSGMGSSRSGQRGDDVVIAVPVGTVVREISRDDPEAETRFLRKRSRRRKALPVEEGPDGEPIEDPEREKWLIYPGISSSDMKRIELPRLPNRDPIFLQPKEPVHLDLSRPTPRPILLAAGGLGGLGNPHFVTKGTPKPMFATKGERAMSMEIELELKLLADVGLVGLPNAGKSTLLRSISNSRTRVGDWAFTTLQPNIGTVVLDNNKGRPVLTSYRRVSDAPPSRDDPFNTSSGAEPEFERRTRFTIADIPGLIEGAHLDKGLGIAFLRHVERAGVLAFVLDLGAGNAVKALKALWNEVGLYAQMREEEERERQRQAAIDWSLTAGTDVEDDTFWPSSMTMGHDAAPTVNAGGLHIAGKPWFVVATKGDLPDTRSNFEELREYLAAVSRGDEPHPSGVEGAWTHDCRAIPVSAIKGEGVERVVHWAVGGGRGGRGRDRDSGGGHRPYQTYPEVRKANNRLEQYYNTILDLPEDEKADFWAALRRELPNSFRFCGSKGHALAVRRLLQTRYIPEITRITHEGITVDPPKPVPWYPDSLAWSMTTPKNVIRKFPPFAAFQKFLVSETSVGNISRQEVVSMIPPLLMDVKPGMIVLDLCAAPGSKAAQLLEMIHRGEEARIRQVVRTFSGEDVKTGDAQEEEAARLEADPSDDGRATGMLIANDADYKRSHMLIHQLKRLSSPNMIVTNHDATMYPSLRIPNPENPSKPNYLKFDRILADVPCSGDGTLRKNVNLWKDWTPGNALGLHLTQVRILVRALQMLKPGGRVVYSTCSMNPVENEAVVAAAIERCGGPEKIEIIDCSDQLPLLKRKPGMRKWQIMDKSGRLWNTWEEVQEYTKSTEDGIAPGRLVDSMFPPTASSSCAELPLEHCMRVYAHQQDTGGFFIAALHKKAEFKAKPEENRKQPVQNTKANGKASAGKRPLEEDGKEEQGSVKKLRLSEEAAKEELASAEPAAEAKPVVEAEVNTESKSDAVDTPANGEAVNESASAEASVALPTESTSATPQASTPATAADAQLPEPKRKPDGPYEEPFKFLPPDHEVIKNVAEFYKISPRFPTDRYMVRNALGEPAKAIYYTSALVRDILVLNEGRGVKFVHGGVKMFVKQDAPSAEICRWRIQSEGMPILHGYVGPERVVVLRKKETLKKLLIEMFPKIAGDDWKRMDEIGERVRDLGLGCCVLRIEPEAGDEDFTEHMALPLWKSFQSLNLMLPKEDRSAMLLRIFNDTTPLINMGIQRDNKPQEKKAEEGGDGDGQEKDAEMKDAAEAQEEEAAAAGGGADAEAEAEAAEEDGAGNEASVPAPADGELKA</sequence>
<evidence type="ECO:0000256" key="13">
    <source>
        <dbReference type="SAM" id="MobiDB-lite"/>
    </source>
</evidence>
<dbReference type="PANTHER" id="PTHR22808:SF1">
    <property type="entry name" value="RNA CYTOSINE-C(5)-METHYLTRANSFERASE NSUN2-RELATED"/>
    <property type="match status" value="1"/>
</dbReference>
<dbReference type="Pfam" id="PF01189">
    <property type="entry name" value="Methyltr_RsmB-F"/>
    <property type="match status" value="1"/>
</dbReference>
<evidence type="ECO:0000256" key="4">
    <source>
        <dbReference type="ARBA" id="ARBA00022603"/>
    </source>
</evidence>
<feature type="region of interest" description="Disordered" evidence="13">
    <location>
        <begin position="559"/>
        <end position="578"/>
    </location>
</feature>
<protein>
    <submittedName>
        <fullName evidence="17">Mitochondrial GTPase</fullName>
    </submittedName>
</protein>
<evidence type="ECO:0000256" key="8">
    <source>
        <dbReference type="ARBA" id="ARBA00022741"/>
    </source>
</evidence>
<feature type="compositionally biased region" description="Basic and acidic residues" evidence="13">
    <location>
        <begin position="1047"/>
        <end position="1074"/>
    </location>
</feature>
<evidence type="ECO:0000256" key="5">
    <source>
        <dbReference type="ARBA" id="ARBA00022679"/>
    </source>
</evidence>
<evidence type="ECO:0000313" key="17">
    <source>
        <dbReference type="EMBL" id="KAK4238075.1"/>
    </source>
</evidence>
<dbReference type="Proteomes" id="UP001303760">
    <property type="component" value="Unassembled WGS sequence"/>
</dbReference>
<dbReference type="SUPFAM" id="SSF52540">
    <property type="entry name" value="P-loop containing nucleoside triphosphate hydrolases"/>
    <property type="match status" value="1"/>
</dbReference>
<dbReference type="InterPro" id="IPR049560">
    <property type="entry name" value="MeTrfase_RsmB-F_NOP2_cat"/>
</dbReference>
<dbReference type="InterPro" id="IPR027417">
    <property type="entry name" value="P-loop_NTPase"/>
</dbReference>
<comment type="subcellular location">
    <subcellularLocation>
        <location evidence="1">Nucleus</location>
    </subcellularLocation>
</comment>
<dbReference type="InterPro" id="IPR001678">
    <property type="entry name" value="MeTrfase_RsmB-F_NOP2_dom"/>
</dbReference>
<feature type="region of interest" description="Disordered" evidence="13">
    <location>
        <begin position="175"/>
        <end position="195"/>
    </location>
</feature>
<keyword evidence="11" id="KW-0539">Nucleus</keyword>
<organism evidence="17 18">
    <name type="scientific">Achaetomium macrosporum</name>
    <dbReference type="NCBI Taxonomy" id="79813"/>
    <lineage>
        <taxon>Eukaryota</taxon>
        <taxon>Fungi</taxon>
        <taxon>Dikarya</taxon>
        <taxon>Ascomycota</taxon>
        <taxon>Pezizomycotina</taxon>
        <taxon>Sordariomycetes</taxon>
        <taxon>Sordariomycetidae</taxon>
        <taxon>Sordariales</taxon>
        <taxon>Chaetomiaceae</taxon>
        <taxon>Achaetomium</taxon>
    </lineage>
</organism>
<dbReference type="SUPFAM" id="SSF82051">
    <property type="entry name" value="Obg GTP-binding protein N-terminal domain"/>
    <property type="match status" value="1"/>
</dbReference>
<dbReference type="InterPro" id="IPR023270">
    <property type="entry name" value="RCMT_NCL1"/>
</dbReference>
<dbReference type="Gene3D" id="2.70.210.12">
    <property type="entry name" value="GTP1/OBG domain"/>
    <property type="match status" value="1"/>
</dbReference>
<feature type="binding site" evidence="12">
    <location>
        <position position="790"/>
    </location>
    <ligand>
        <name>S-adenosyl-L-methionine</name>
        <dbReference type="ChEBI" id="CHEBI:59789"/>
    </ligand>
</feature>
<evidence type="ECO:0000259" key="16">
    <source>
        <dbReference type="PROSITE" id="PS51883"/>
    </source>
</evidence>
<evidence type="ECO:0000256" key="2">
    <source>
        <dbReference type="ARBA" id="ARBA00007494"/>
    </source>
</evidence>
<feature type="compositionally biased region" description="Basic and acidic residues" evidence="13">
    <location>
        <begin position="1145"/>
        <end position="1157"/>
    </location>
</feature>
<dbReference type="InterPro" id="IPR029063">
    <property type="entry name" value="SAM-dependent_MTases_sf"/>
</dbReference>
<comment type="caution">
    <text evidence="17">The sequence shown here is derived from an EMBL/GenBank/DDBJ whole genome shotgun (WGS) entry which is preliminary data.</text>
</comment>
<evidence type="ECO:0000259" key="15">
    <source>
        <dbReference type="PROSITE" id="PS51710"/>
    </source>
</evidence>
<proteinExistence type="inferred from homology"/>
<reference evidence="17" key="1">
    <citation type="journal article" date="2023" name="Mol. Phylogenet. Evol.">
        <title>Genome-scale phylogeny and comparative genomics of the fungal order Sordariales.</title>
        <authorList>
            <person name="Hensen N."/>
            <person name="Bonometti L."/>
            <person name="Westerberg I."/>
            <person name="Brannstrom I.O."/>
            <person name="Guillou S."/>
            <person name="Cros-Aarteil S."/>
            <person name="Calhoun S."/>
            <person name="Haridas S."/>
            <person name="Kuo A."/>
            <person name="Mondo S."/>
            <person name="Pangilinan J."/>
            <person name="Riley R."/>
            <person name="LaButti K."/>
            <person name="Andreopoulos B."/>
            <person name="Lipzen A."/>
            <person name="Chen C."/>
            <person name="Yan M."/>
            <person name="Daum C."/>
            <person name="Ng V."/>
            <person name="Clum A."/>
            <person name="Steindorff A."/>
            <person name="Ohm R.A."/>
            <person name="Martin F."/>
            <person name="Silar P."/>
            <person name="Natvig D.O."/>
            <person name="Lalanne C."/>
            <person name="Gautier V."/>
            <person name="Ament-Velasquez S.L."/>
            <person name="Kruys A."/>
            <person name="Hutchinson M.I."/>
            <person name="Powell A.J."/>
            <person name="Barry K."/>
            <person name="Miller A.N."/>
            <person name="Grigoriev I.V."/>
            <person name="Debuchy R."/>
            <person name="Gladieux P."/>
            <person name="Hiltunen Thoren M."/>
            <person name="Johannesson H."/>
        </authorList>
    </citation>
    <scope>NUCLEOTIDE SEQUENCE</scope>
    <source>
        <strain evidence="17">CBS 532.94</strain>
    </source>
</reference>
<evidence type="ECO:0000313" key="18">
    <source>
        <dbReference type="Proteomes" id="UP001303760"/>
    </source>
</evidence>
<feature type="domain" description="OBG-type G" evidence="15">
    <location>
        <begin position="289"/>
        <end position="552"/>
    </location>
</feature>
<evidence type="ECO:0000256" key="11">
    <source>
        <dbReference type="ARBA" id="ARBA00023242"/>
    </source>
</evidence>